<organism evidence="1 2">
    <name type="scientific">Citrullus colocynthis</name>
    <name type="common">colocynth</name>
    <dbReference type="NCBI Taxonomy" id="252529"/>
    <lineage>
        <taxon>Eukaryota</taxon>
        <taxon>Viridiplantae</taxon>
        <taxon>Streptophyta</taxon>
        <taxon>Embryophyta</taxon>
        <taxon>Tracheophyta</taxon>
        <taxon>Spermatophyta</taxon>
        <taxon>Magnoliopsida</taxon>
        <taxon>eudicotyledons</taxon>
        <taxon>Gunneridae</taxon>
        <taxon>Pentapetalae</taxon>
        <taxon>rosids</taxon>
        <taxon>fabids</taxon>
        <taxon>Cucurbitales</taxon>
        <taxon>Cucurbitaceae</taxon>
        <taxon>Benincaseae</taxon>
        <taxon>Citrullus</taxon>
    </lineage>
</organism>
<dbReference type="EMBL" id="OZ021738">
    <property type="protein sequence ID" value="CAK9321089.1"/>
    <property type="molecule type" value="Genomic_DNA"/>
</dbReference>
<protein>
    <submittedName>
        <fullName evidence="1">Uncharacterized protein</fullName>
    </submittedName>
</protein>
<evidence type="ECO:0000313" key="1">
    <source>
        <dbReference type="EMBL" id="CAK9321089.1"/>
    </source>
</evidence>
<name>A0ABP0YKP9_9ROSI</name>
<dbReference type="Proteomes" id="UP001642487">
    <property type="component" value="Chromosome 4"/>
</dbReference>
<keyword evidence="2" id="KW-1185">Reference proteome</keyword>
<sequence>MPPSSILGIRFRILEISSTLVLPTIQAVLAFPLTARPSSIVPPCGLHCRILGASTATAISRSRRKEKY</sequence>
<evidence type="ECO:0000313" key="2">
    <source>
        <dbReference type="Proteomes" id="UP001642487"/>
    </source>
</evidence>
<accession>A0ABP0YKP9</accession>
<reference evidence="1 2" key="1">
    <citation type="submission" date="2024-03" db="EMBL/GenBank/DDBJ databases">
        <authorList>
            <person name="Gkanogiannis A."/>
            <person name="Becerra Lopez-Lavalle L."/>
        </authorList>
    </citation>
    <scope>NUCLEOTIDE SEQUENCE [LARGE SCALE GENOMIC DNA]</scope>
</reference>
<gene>
    <name evidence="1" type="ORF">CITCOLO1_LOCUS13153</name>
</gene>
<proteinExistence type="predicted"/>